<dbReference type="GO" id="GO:0004401">
    <property type="term" value="F:histidinol-phosphatase activity"/>
    <property type="evidence" value="ECO:0007669"/>
    <property type="project" value="UniProtKB-UniRule"/>
</dbReference>
<dbReference type="InterPro" id="IPR010140">
    <property type="entry name" value="Histidinol_P_phosphatase_HisJ"/>
</dbReference>
<dbReference type="InterPro" id="IPR004013">
    <property type="entry name" value="PHP_dom"/>
</dbReference>
<evidence type="ECO:0000259" key="9">
    <source>
        <dbReference type="SMART" id="SM00481"/>
    </source>
</evidence>
<dbReference type="Pfam" id="PF02811">
    <property type="entry name" value="PHP"/>
    <property type="match status" value="1"/>
</dbReference>
<accession>A0A9D0ZZC2</accession>
<dbReference type="PANTHER" id="PTHR21039:SF0">
    <property type="entry name" value="HISTIDINOL-PHOSPHATASE"/>
    <property type="match status" value="1"/>
</dbReference>
<keyword evidence="6 8" id="KW-0368">Histidine biosynthesis</keyword>
<proteinExistence type="inferred from homology"/>
<keyword evidence="5 8" id="KW-0378">Hydrolase</keyword>
<dbReference type="SMART" id="SM00481">
    <property type="entry name" value="POLIIIAc"/>
    <property type="match status" value="1"/>
</dbReference>
<evidence type="ECO:0000256" key="5">
    <source>
        <dbReference type="ARBA" id="ARBA00022801"/>
    </source>
</evidence>
<comment type="caution">
    <text evidence="10">The sequence shown here is derived from an EMBL/GenBank/DDBJ whole genome shotgun (WGS) entry which is preliminary data.</text>
</comment>
<reference evidence="10" key="2">
    <citation type="journal article" date="2021" name="PeerJ">
        <title>Extensive microbial diversity within the chicken gut microbiome revealed by metagenomics and culture.</title>
        <authorList>
            <person name="Gilroy R."/>
            <person name="Ravi A."/>
            <person name="Getino M."/>
            <person name="Pursley I."/>
            <person name="Horton D.L."/>
            <person name="Alikhan N.F."/>
            <person name="Baker D."/>
            <person name="Gharbi K."/>
            <person name="Hall N."/>
            <person name="Watson M."/>
            <person name="Adriaenssens E.M."/>
            <person name="Foster-Nyarko E."/>
            <person name="Jarju S."/>
            <person name="Secka A."/>
            <person name="Antonio M."/>
            <person name="Oren A."/>
            <person name="Chaudhuri R.R."/>
            <person name="La Ragione R."/>
            <person name="Hildebrand F."/>
            <person name="Pallen M.J."/>
        </authorList>
    </citation>
    <scope>NUCLEOTIDE SEQUENCE</scope>
    <source>
        <strain evidence="10">ChiGjej1B1-2707</strain>
    </source>
</reference>
<dbReference type="SUPFAM" id="SSF89550">
    <property type="entry name" value="PHP domain-like"/>
    <property type="match status" value="1"/>
</dbReference>
<dbReference type="PANTHER" id="PTHR21039">
    <property type="entry name" value="HISTIDINOL PHOSPHATASE-RELATED"/>
    <property type="match status" value="1"/>
</dbReference>
<evidence type="ECO:0000256" key="6">
    <source>
        <dbReference type="ARBA" id="ARBA00023102"/>
    </source>
</evidence>
<protein>
    <recommendedName>
        <fullName evidence="3 8">Histidinol-phosphatase</fullName>
        <shortName evidence="8">HolPase</shortName>
        <ecNumber evidence="3 8">3.1.3.15</ecNumber>
    </recommendedName>
</protein>
<dbReference type="GO" id="GO:0005737">
    <property type="term" value="C:cytoplasm"/>
    <property type="evidence" value="ECO:0007669"/>
    <property type="project" value="TreeGrafter"/>
</dbReference>
<evidence type="ECO:0000313" key="10">
    <source>
        <dbReference type="EMBL" id="HIR01380.1"/>
    </source>
</evidence>
<dbReference type="Proteomes" id="UP000824261">
    <property type="component" value="Unassembled WGS sequence"/>
</dbReference>
<evidence type="ECO:0000256" key="3">
    <source>
        <dbReference type="ARBA" id="ARBA00013085"/>
    </source>
</evidence>
<name>A0A9D0ZZC2_9ACTN</name>
<dbReference type="InterPro" id="IPR003141">
    <property type="entry name" value="Pol/His_phosphatase_N"/>
</dbReference>
<evidence type="ECO:0000256" key="7">
    <source>
        <dbReference type="ARBA" id="ARBA00049158"/>
    </source>
</evidence>
<dbReference type="AlphaFoldDB" id="A0A9D0ZZC2"/>
<comment type="similarity">
    <text evidence="2 8">Belongs to the PHP hydrolase family. HisK subfamily.</text>
</comment>
<comment type="catalytic activity">
    <reaction evidence="7 8">
        <text>L-histidinol phosphate + H2O = L-histidinol + phosphate</text>
        <dbReference type="Rhea" id="RHEA:14465"/>
        <dbReference type="ChEBI" id="CHEBI:15377"/>
        <dbReference type="ChEBI" id="CHEBI:43474"/>
        <dbReference type="ChEBI" id="CHEBI:57699"/>
        <dbReference type="ChEBI" id="CHEBI:57980"/>
        <dbReference type="EC" id="3.1.3.15"/>
    </reaction>
</comment>
<evidence type="ECO:0000256" key="4">
    <source>
        <dbReference type="ARBA" id="ARBA00022605"/>
    </source>
</evidence>
<feature type="domain" description="Polymerase/histidinol phosphatase N-terminal" evidence="9">
    <location>
        <begin position="7"/>
        <end position="59"/>
    </location>
</feature>
<dbReference type="InterPro" id="IPR016195">
    <property type="entry name" value="Pol/histidinol_Pase-like"/>
</dbReference>
<keyword evidence="4 8" id="KW-0028">Amino-acid biosynthesis</keyword>
<evidence type="ECO:0000256" key="1">
    <source>
        <dbReference type="ARBA" id="ARBA00004970"/>
    </source>
</evidence>
<evidence type="ECO:0000313" key="11">
    <source>
        <dbReference type="Proteomes" id="UP000824261"/>
    </source>
</evidence>
<dbReference type="EC" id="3.1.3.15" evidence="3 8"/>
<evidence type="ECO:0000256" key="8">
    <source>
        <dbReference type="RuleBase" id="RU366003"/>
    </source>
</evidence>
<dbReference type="Gene3D" id="3.20.20.140">
    <property type="entry name" value="Metal-dependent hydrolases"/>
    <property type="match status" value="1"/>
</dbReference>
<comment type="pathway">
    <text evidence="1 8">Amino-acid biosynthesis; L-histidine biosynthesis; L-histidine from 5-phospho-alpha-D-ribose 1-diphosphate: step 8/9.</text>
</comment>
<reference evidence="10" key="1">
    <citation type="submission" date="2020-10" db="EMBL/GenBank/DDBJ databases">
        <authorList>
            <person name="Gilroy R."/>
        </authorList>
    </citation>
    <scope>NUCLEOTIDE SEQUENCE</scope>
    <source>
        <strain evidence="10">ChiGjej1B1-2707</strain>
    </source>
</reference>
<dbReference type="GO" id="GO:0000105">
    <property type="term" value="P:L-histidine biosynthetic process"/>
    <property type="evidence" value="ECO:0007669"/>
    <property type="project" value="UniProtKB-UniRule"/>
</dbReference>
<organism evidence="10 11">
    <name type="scientific">Candidatus Aveggerthella stercoripullorum</name>
    <dbReference type="NCBI Taxonomy" id="2840688"/>
    <lineage>
        <taxon>Bacteria</taxon>
        <taxon>Bacillati</taxon>
        <taxon>Actinomycetota</taxon>
        <taxon>Coriobacteriia</taxon>
        <taxon>Eggerthellales</taxon>
        <taxon>Eggerthellaceae</taxon>
        <taxon>Eggerthellaceae incertae sedis</taxon>
        <taxon>Candidatus Aveggerthella</taxon>
    </lineage>
</organism>
<gene>
    <name evidence="10" type="ORF">IAA69_03865</name>
</gene>
<dbReference type="EMBL" id="DVGB01000045">
    <property type="protein sequence ID" value="HIR01380.1"/>
    <property type="molecule type" value="Genomic_DNA"/>
</dbReference>
<evidence type="ECO:0000256" key="2">
    <source>
        <dbReference type="ARBA" id="ARBA00009152"/>
    </source>
</evidence>
<sequence length="280" mass="31342">MPTPEIVDCHTHTFFSDGEGTFEENVRAALAAGCTTLASTDHLTLPHDMDPDCECSVPETDLQEHRESFVRVQERLAAGEFGEAGKRLELVYGFEADWYEGCEENIAKWRGDAVFLLGSIHFIDGMAIDYAKEMDIWDSWGADTVWRTYVDRWCTACFSAADFDSMAHPDLVKLFSNSGYAPNIPLEPLWDRMAEAARESRVHVELSTAGLRKPCDDFYPTAGLLERFYHAGVPLTVGSDGHTPGTICYEIERAYDFARKAGYRSIDAPTADGSWRTIEL</sequence>